<name>A0A0J6VW38_9HYPH</name>
<dbReference type="OrthoDB" id="9813383at2"/>
<dbReference type="PANTHER" id="PTHR42695:SF5">
    <property type="entry name" value="GLUTAMINE AMIDOTRANSFERASE YLR126C-RELATED"/>
    <property type="match status" value="1"/>
</dbReference>
<dbReference type="GO" id="GO:0005829">
    <property type="term" value="C:cytosol"/>
    <property type="evidence" value="ECO:0007669"/>
    <property type="project" value="TreeGrafter"/>
</dbReference>
<sequence>MLHLLVADGNDRAGRETHLTVCDKTSAETYAGILRALAPDALCHLVAPADADAVLPRALSDCDALVLTGSTLHVEEGGPAVTRQCDLVRAALAQGLPVFGSCWGVQVAATIAGGRAARNPRGPEYGLARAISRTVEGACHPLLDGRPPAWDAPAIHDDAVIVPPPGSTVLAGNDRLDVQAIEIRLGEGVFWGTQYHPELDLDEVAAMLRLSAGGVVEAGLCPDEASLHAYADALRDLHHDPEGRPDLAWRLGLAAEVLVPERRRREIGNFLDRLVRPAAEGRR</sequence>
<evidence type="ECO:0000259" key="1">
    <source>
        <dbReference type="Pfam" id="PF00117"/>
    </source>
</evidence>
<dbReference type="EMBL" id="LABZ01000046">
    <property type="protein sequence ID" value="KMO43516.1"/>
    <property type="molecule type" value="Genomic_DNA"/>
</dbReference>
<accession>A0A0J6VW38</accession>
<keyword evidence="3" id="KW-1185">Reference proteome</keyword>
<dbReference type="AlphaFoldDB" id="A0A0J6VW38"/>
<keyword evidence="2" id="KW-0315">Glutamine amidotransferase</keyword>
<keyword evidence="2" id="KW-0808">Transferase</keyword>
<proteinExistence type="predicted"/>
<protein>
    <submittedName>
        <fullName evidence="2">Glutamine amidotransferase</fullName>
    </submittedName>
</protein>
<gene>
    <name evidence="2" type="ORF">VQ03_08045</name>
</gene>
<dbReference type="SUPFAM" id="SSF52317">
    <property type="entry name" value="Class I glutamine amidotransferase-like"/>
    <property type="match status" value="1"/>
</dbReference>
<dbReference type="PROSITE" id="PS51273">
    <property type="entry name" value="GATASE_TYPE_1"/>
    <property type="match status" value="1"/>
</dbReference>
<feature type="domain" description="Glutamine amidotransferase" evidence="1">
    <location>
        <begin position="58"/>
        <end position="203"/>
    </location>
</feature>
<organism evidence="2 3">
    <name type="scientific">Methylobacterium tarhaniae</name>
    <dbReference type="NCBI Taxonomy" id="1187852"/>
    <lineage>
        <taxon>Bacteria</taxon>
        <taxon>Pseudomonadati</taxon>
        <taxon>Pseudomonadota</taxon>
        <taxon>Alphaproteobacteria</taxon>
        <taxon>Hyphomicrobiales</taxon>
        <taxon>Methylobacteriaceae</taxon>
        <taxon>Methylobacterium</taxon>
    </lineage>
</organism>
<dbReference type="Gene3D" id="3.40.50.880">
    <property type="match status" value="1"/>
</dbReference>
<dbReference type="RefSeq" id="WP_048450361.1">
    <property type="nucleotide sequence ID" value="NZ_LABZ01000046.1"/>
</dbReference>
<dbReference type="InterPro" id="IPR044992">
    <property type="entry name" value="ChyE-like"/>
</dbReference>
<dbReference type="InterPro" id="IPR029062">
    <property type="entry name" value="Class_I_gatase-like"/>
</dbReference>
<dbReference type="Pfam" id="PF00117">
    <property type="entry name" value="GATase"/>
    <property type="match status" value="1"/>
</dbReference>
<dbReference type="GO" id="GO:0016740">
    <property type="term" value="F:transferase activity"/>
    <property type="evidence" value="ECO:0007669"/>
    <property type="project" value="UniProtKB-KW"/>
</dbReference>
<dbReference type="PATRIC" id="fig|1187852.3.peg.5175"/>
<comment type="caution">
    <text evidence="2">The sequence shown here is derived from an EMBL/GenBank/DDBJ whole genome shotgun (WGS) entry which is preliminary data.</text>
</comment>
<dbReference type="PANTHER" id="PTHR42695">
    <property type="entry name" value="GLUTAMINE AMIDOTRANSFERASE YLR126C-RELATED"/>
    <property type="match status" value="1"/>
</dbReference>
<dbReference type="Proteomes" id="UP000036449">
    <property type="component" value="Unassembled WGS sequence"/>
</dbReference>
<dbReference type="CDD" id="cd01741">
    <property type="entry name" value="GATase1_1"/>
    <property type="match status" value="1"/>
</dbReference>
<dbReference type="InterPro" id="IPR017926">
    <property type="entry name" value="GATASE"/>
</dbReference>
<evidence type="ECO:0000313" key="3">
    <source>
        <dbReference type="Proteomes" id="UP000036449"/>
    </source>
</evidence>
<reference evidence="2 3" key="1">
    <citation type="submission" date="2015-03" db="EMBL/GenBank/DDBJ databases">
        <title>Genome sequencing of Methylobacterium tarhaniae DSM 25844.</title>
        <authorList>
            <person name="Chaudhry V."/>
            <person name="Patil P.B."/>
        </authorList>
    </citation>
    <scope>NUCLEOTIDE SEQUENCE [LARGE SCALE GENOMIC DNA]</scope>
    <source>
        <strain evidence="2 3">DSM 25844</strain>
    </source>
</reference>
<evidence type="ECO:0000313" key="2">
    <source>
        <dbReference type="EMBL" id="KMO43516.1"/>
    </source>
</evidence>